<reference evidence="4" key="1">
    <citation type="journal article" date="2022" name="Med Res Arch">
        <title>Genomic identification of streptococcal strains and relation to clinical characteristics. A substudy to The Partial Oral Treatment of Endocarditis (POET) Trial.</title>
        <authorList>
            <person name="Christensen J."/>
            <person name="Jensen C."/>
            <person name="Dargis R."/>
            <person name="Nielsen X."/>
            <person name="Pries- Heje M."/>
            <person name="Wiingaard C."/>
            <person name="Ihlemann N."/>
            <person name="Gill S."/>
            <person name="Bruun N."/>
            <person name="Elming H."/>
            <person name="Povlsen J."/>
            <person name="Madsen T."/>
            <person name="Jensen K."/>
            <person name="Fuursted K."/>
            <person name="Ostergaard L."/>
            <person name="Christiansen U."/>
            <person name="Rosenvinge F."/>
            <person name="Helweg-Larsen J."/>
            <person name="Fosbol E."/>
            <person name="Kober L."/>
            <person name="Torp-Pedersen C."/>
            <person name="Tonder N."/>
            <person name="Moser C."/>
            <person name="Iversen K."/>
            <person name="Bundgaard H."/>
        </authorList>
    </citation>
    <scope>NUCLEOTIDE SEQUENCE</scope>
    <source>
        <strain evidence="4">K13014465</strain>
    </source>
</reference>
<dbReference type="InterPro" id="IPR002901">
    <property type="entry name" value="MGlyc_endo_b_GlcNAc-like_dom"/>
</dbReference>
<name>A0AAW5WKP1_STRCR</name>
<dbReference type="RefSeq" id="WP_268731024.1">
    <property type="nucleotide sequence ID" value="NZ_JAKUYZ010000002.1"/>
</dbReference>
<evidence type="ECO:0000256" key="1">
    <source>
        <dbReference type="ARBA" id="ARBA00010266"/>
    </source>
</evidence>
<feature type="compositionally biased region" description="Low complexity" evidence="2">
    <location>
        <begin position="238"/>
        <end position="278"/>
    </location>
</feature>
<proteinExistence type="inferred from homology"/>
<comment type="similarity">
    <text evidence="1">Belongs to the glycosyl hydrolase 73 family.</text>
</comment>
<evidence type="ECO:0000313" key="5">
    <source>
        <dbReference type="Proteomes" id="UP001208029"/>
    </source>
</evidence>
<evidence type="ECO:0000259" key="3">
    <source>
        <dbReference type="PROSITE" id="PS50911"/>
    </source>
</evidence>
<dbReference type="GO" id="GO:0004040">
    <property type="term" value="F:amidase activity"/>
    <property type="evidence" value="ECO:0007669"/>
    <property type="project" value="InterPro"/>
</dbReference>
<feature type="domain" description="Peptidase C51" evidence="3">
    <location>
        <begin position="299"/>
        <end position="433"/>
    </location>
</feature>
<evidence type="ECO:0000256" key="2">
    <source>
        <dbReference type="SAM" id="MobiDB-lite"/>
    </source>
</evidence>
<gene>
    <name evidence="4" type="ORF">MK546_01090</name>
</gene>
<dbReference type="PROSITE" id="PS50911">
    <property type="entry name" value="CHAP"/>
    <property type="match status" value="1"/>
</dbReference>
<comment type="caution">
    <text evidence="4">The sequence shown here is derived from an EMBL/GenBank/DDBJ whole genome shotgun (WGS) entry which is preliminary data.</text>
</comment>
<dbReference type="Proteomes" id="UP001208029">
    <property type="component" value="Unassembled WGS sequence"/>
</dbReference>
<dbReference type="Pfam" id="PF01832">
    <property type="entry name" value="Glucosaminidase"/>
    <property type="match status" value="1"/>
</dbReference>
<accession>A0AAW5WKP1</accession>
<dbReference type="Pfam" id="PF05257">
    <property type="entry name" value="CHAP"/>
    <property type="match status" value="1"/>
</dbReference>
<dbReference type="Gene3D" id="3.90.1720.10">
    <property type="entry name" value="endopeptidase domain like (from Nostoc punctiforme)"/>
    <property type="match status" value="1"/>
</dbReference>
<protein>
    <submittedName>
        <fullName evidence="4">CHAP domain-containing protein</fullName>
    </submittedName>
</protein>
<dbReference type="EMBL" id="JAKUYZ010000002">
    <property type="protein sequence ID" value="MCY7220690.1"/>
    <property type="molecule type" value="Genomic_DNA"/>
</dbReference>
<sequence length="442" mass="46424">MKKAVYLKILLPLVSLVFVISVSVSILAGILGAVSSSKSDCSTEVSTSTSTITSVSSGDGSIDSFVKEHKEAYILSWKAGGFLPSASITQTMIENGFNFSNPNGTSFWQAHNMGGVKTSSKDNFPVTLATYGENSVDLSGTKPGANVGDGTGGAYTWFASYDAGIVGKAEFMAHQSLYTKAINNTDGVATLSAIADGGWATDGTYKTKLVDMYNTLGKKYEWLDKEAISAHGEKPYKATASSPGNSSSAPSDTSTDSDSSSDCSDSSSSGSATDGTGTVPADATAWGYKPDDLPDSLKQYIIDPSKNGLTYKGPTGWVEHSGQCVDLTVSLGNQIWGGSGTVIGNGDRQASSWASTRFGNSTKTSPKRGAIFSTNAAANHTGIVCHVFEDGSILIVEQNTPLSGINKYGVIDTWNYRVVSPSTQKSDGFHYAYPDNKEPKIK</sequence>
<feature type="region of interest" description="Disordered" evidence="2">
    <location>
        <begin position="234"/>
        <end position="290"/>
    </location>
</feature>
<dbReference type="AlphaFoldDB" id="A0AAW5WKP1"/>
<organism evidence="4 5">
    <name type="scientific">Streptococcus cristatus</name>
    <dbReference type="NCBI Taxonomy" id="45634"/>
    <lineage>
        <taxon>Bacteria</taxon>
        <taxon>Bacillati</taxon>
        <taxon>Bacillota</taxon>
        <taxon>Bacilli</taxon>
        <taxon>Lactobacillales</taxon>
        <taxon>Streptococcaceae</taxon>
        <taxon>Streptococcus</taxon>
    </lineage>
</organism>
<dbReference type="InterPro" id="IPR038765">
    <property type="entry name" value="Papain-like_cys_pep_sf"/>
</dbReference>
<dbReference type="SUPFAM" id="SSF54001">
    <property type="entry name" value="Cysteine proteinases"/>
    <property type="match status" value="1"/>
</dbReference>
<reference evidence="4" key="2">
    <citation type="submission" date="2022-02" db="EMBL/GenBank/DDBJ databases">
        <authorList>
            <person name="Christensen J.J.E."/>
            <person name="Jensen C.S."/>
            <person name="Nielsen X.C."/>
            <person name="Dargis R."/>
        </authorList>
    </citation>
    <scope>NUCLEOTIDE SEQUENCE</scope>
    <source>
        <strain evidence="4">K13014465</strain>
    </source>
</reference>
<dbReference type="InterPro" id="IPR007921">
    <property type="entry name" value="CHAP_dom"/>
</dbReference>
<evidence type="ECO:0000313" key="4">
    <source>
        <dbReference type="EMBL" id="MCY7220690.1"/>
    </source>
</evidence>
<dbReference type="Gene3D" id="1.10.530.10">
    <property type="match status" value="1"/>
</dbReference>